<dbReference type="EMBL" id="JAATJV010445800">
    <property type="protein sequence ID" value="MBZ3891168.1"/>
    <property type="molecule type" value="Genomic_DNA"/>
</dbReference>
<dbReference type="Proteomes" id="UP001166674">
    <property type="component" value="Unassembled WGS sequence"/>
</dbReference>
<keyword evidence="1" id="KW-0371">Homeobox</keyword>
<gene>
    <name evidence="1" type="ORF">SUZIE_211600</name>
</gene>
<dbReference type="GO" id="GO:0003677">
    <property type="term" value="F:DNA binding"/>
    <property type="evidence" value="ECO:0007669"/>
    <property type="project" value="UniProtKB-KW"/>
</dbReference>
<organism evidence="1 2">
    <name type="scientific">Sciurus carolinensis</name>
    <name type="common">Eastern gray squirrel</name>
    <dbReference type="NCBI Taxonomy" id="30640"/>
    <lineage>
        <taxon>Eukaryota</taxon>
        <taxon>Metazoa</taxon>
        <taxon>Chordata</taxon>
        <taxon>Craniata</taxon>
        <taxon>Vertebrata</taxon>
        <taxon>Euteleostomi</taxon>
        <taxon>Mammalia</taxon>
        <taxon>Eutheria</taxon>
        <taxon>Euarchontoglires</taxon>
        <taxon>Glires</taxon>
        <taxon>Rodentia</taxon>
        <taxon>Sciuromorpha</taxon>
        <taxon>Sciuridae</taxon>
        <taxon>Sciurinae</taxon>
        <taxon>Sciurini</taxon>
        <taxon>Sciurus</taxon>
    </lineage>
</organism>
<name>A0AA41NIP6_SCICA</name>
<dbReference type="AlphaFoldDB" id="A0AA41NIP6"/>
<reference evidence="1" key="1">
    <citation type="submission" date="2020-03" db="EMBL/GenBank/DDBJ databases">
        <title>Studies in the Genomics of Life Span.</title>
        <authorList>
            <person name="Glass D."/>
        </authorList>
    </citation>
    <scope>NUCLEOTIDE SEQUENCE</scope>
    <source>
        <strain evidence="1">SUZIE</strain>
        <tissue evidence="1">Muscle</tissue>
    </source>
</reference>
<proteinExistence type="predicted"/>
<sequence length="73" mass="8242">MERMQRFLAQLKEHEGCLQPPAELMTLTDMLCQDMQEDLAKVVPLVAAILETQLNLHPLDNVKVVLLCPCVLV</sequence>
<keyword evidence="1" id="KW-0238">DNA-binding</keyword>
<keyword evidence="2" id="KW-1185">Reference proteome</keyword>
<accession>A0AA41NIP6</accession>
<protein>
    <submittedName>
        <fullName evidence="1">Anomalous homeobox protein</fullName>
    </submittedName>
</protein>
<comment type="caution">
    <text evidence="1">The sequence shown here is derived from an EMBL/GenBank/DDBJ whole genome shotgun (WGS) entry which is preliminary data.</text>
</comment>
<evidence type="ECO:0000313" key="2">
    <source>
        <dbReference type="Proteomes" id="UP001166674"/>
    </source>
</evidence>
<evidence type="ECO:0000313" key="1">
    <source>
        <dbReference type="EMBL" id="MBZ3891168.1"/>
    </source>
</evidence>